<dbReference type="Proteomes" id="UP000009222">
    <property type="component" value="Chromosome"/>
</dbReference>
<feature type="domain" description="SHSP" evidence="3">
    <location>
        <begin position="51"/>
        <end position="173"/>
    </location>
</feature>
<organism evidence="4 5">
    <name type="scientific">Leadbettera azotonutricia (strain ATCC BAA-888 / DSM 13862 / ZAS-9)</name>
    <name type="common">Treponema azotonutricium</name>
    <dbReference type="NCBI Taxonomy" id="545695"/>
    <lineage>
        <taxon>Bacteria</taxon>
        <taxon>Pseudomonadati</taxon>
        <taxon>Spirochaetota</taxon>
        <taxon>Spirochaetia</taxon>
        <taxon>Spirochaetales</taxon>
        <taxon>Breznakiellaceae</taxon>
        <taxon>Leadbettera</taxon>
    </lineage>
</organism>
<evidence type="ECO:0000256" key="2">
    <source>
        <dbReference type="RuleBase" id="RU003616"/>
    </source>
</evidence>
<dbReference type="OrthoDB" id="369397at2"/>
<comment type="similarity">
    <text evidence="1 2">Belongs to the small heat shock protein (HSP20) family.</text>
</comment>
<dbReference type="EMBL" id="CP001841">
    <property type="protein sequence ID" value="AEF80845.1"/>
    <property type="molecule type" value="Genomic_DNA"/>
</dbReference>
<accession>F5Y952</accession>
<sequence length="177" mass="20549">MKGPKGYMDLGTIFDEIFEATRNFQDEFHRNFNPFGEGCGPRWNFDENTDYYPNYSYPPMNVYMTADRSMIFEFALAGFDEKDITLSFQGDYMVFSATLPQVKNGEELPAGENPRYFKRRLKMKDIEKQKYFVPLDKYAQDKVKAVYKNGILKVAIPPKDEPDQSDGIKIEIVKEGV</sequence>
<dbReference type="CDD" id="cd06464">
    <property type="entry name" value="ACD_sHsps-like"/>
    <property type="match status" value="1"/>
</dbReference>
<keyword evidence="5" id="KW-1185">Reference proteome</keyword>
<dbReference type="KEGG" id="taz:TREAZ_3268"/>
<dbReference type="InterPro" id="IPR008978">
    <property type="entry name" value="HSP20-like_chaperone"/>
</dbReference>
<evidence type="ECO:0000259" key="3">
    <source>
        <dbReference type="PROSITE" id="PS01031"/>
    </source>
</evidence>
<evidence type="ECO:0000313" key="5">
    <source>
        <dbReference type="Proteomes" id="UP000009222"/>
    </source>
</evidence>
<protein>
    <recommendedName>
        <fullName evidence="3">SHSP domain-containing protein</fullName>
    </recommendedName>
</protein>
<dbReference type="Pfam" id="PF00011">
    <property type="entry name" value="HSP20"/>
    <property type="match status" value="1"/>
</dbReference>
<reference evidence="4 5" key="2">
    <citation type="journal article" date="2011" name="ISME J.">
        <title>RNA-seq reveals cooperative metabolic interactions between two termite-gut spirochete species in co-culture.</title>
        <authorList>
            <person name="Rosenthal A.Z."/>
            <person name="Matson E.G."/>
            <person name="Eldar A."/>
            <person name="Leadbetter J.R."/>
        </authorList>
    </citation>
    <scope>NUCLEOTIDE SEQUENCE [LARGE SCALE GENOMIC DNA]</scope>
    <source>
        <strain evidence="5">ATCC BAA-888 / DSM 13862 / ZAS-9</strain>
    </source>
</reference>
<proteinExistence type="inferred from homology"/>
<dbReference type="InterPro" id="IPR002068">
    <property type="entry name" value="A-crystallin/Hsp20_dom"/>
</dbReference>
<dbReference type="SUPFAM" id="SSF49764">
    <property type="entry name" value="HSP20-like chaperones"/>
    <property type="match status" value="1"/>
</dbReference>
<dbReference type="RefSeq" id="WP_015712294.1">
    <property type="nucleotide sequence ID" value="NC_015577.1"/>
</dbReference>
<gene>
    <name evidence="4" type="ordered locus">TREAZ_3268</name>
</gene>
<dbReference type="PROSITE" id="PS01031">
    <property type="entry name" value="SHSP"/>
    <property type="match status" value="1"/>
</dbReference>
<dbReference type="InParanoid" id="F5Y952"/>
<reference evidence="5" key="1">
    <citation type="submission" date="2009-12" db="EMBL/GenBank/DDBJ databases">
        <title>Complete sequence of Treponema azotonutricium strain ZAS-9.</title>
        <authorList>
            <person name="Tetu S.G."/>
            <person name="Matson E."/>
            <person name="Ren Q."/>
            <person name="Seshadri R."/>
            <person name="Elbourne L."/>
            <person name="Hassan K.A."/>
            <person name="Durkin A."/>
            <person name="Radune D."/>
            <person name="Mohamoud Y."/>
            <person name="Shay R."/>
            <person name="Jin S."/>
            <person name="Zhang X."/>
            <person name="Lucey K."/>
            <person name="Ballor N.R."/>
            <person name="Ottesen E."/>
            <person name="Rosenthal R."/>
            <person name="Allen A."/>
            <person name="Leadbetter J.R."/>
            <person name="Paulsen I.T."/>
        </authorList>
    </citation>
    <scope>NUCLEOTIDE SEQUENCE [LARGE SCALE GENOMIC DNA]</scope>
    <source>
        <strain evidence="5">ATCC BAA-888 / DSM 13862 / ZAS-9</strain>
    </source>
</reference>
<dbReference type="AlphaFoldDB" id="F5Y952"/>
<dbReference type="eggNOG" id="COG0071">
    <property type="taxonomic scope" value="Bacteria"/>
</dbReference>
<evidence type="ECO:0000313" key="4">
    <source>
        <dbReference type="EMBL" id="AEF80845.1"/>
    </source>
</evidence>
<evidence type="ECO:0000256" key="1">
    <source>
        <dbReference type="PROSITE-ProRule" id="PRU00285"/>
    </source>
</evidence>
<dbReference type="Gene3D" id="2.60.40.790">
    <property type="match status" value="1"/>
</dbReference>
<name>F5Y952_LEAAZ</name>
<dbReference type="STRING" id="545695.TREAZ_3268"/>
<dbReference type="HOGENOM" id="CLU_1642672_0_0_12"/>